<evidence type="ECO:0000256" key="2">
    <source>
        <dbReference type="SAM" id="MobiDB-lite"/>
    </source>
</evidence>
<dbReference type="Proteomes" id="UP001153636">
    <property type="component" value="Chromosome 1"/>
</dbReference>
<feature type="compositionally biased region" description="Basic and acidic residues" evidence="2">
    <location>
        <begin position="29"/>
        <end position="43"/>
    </location>
</feature>
<keyword evidence="4" id="KW-1185">Reference proteome</keyword>
<dbReference type="EMBL" id="OV651813">
    <property type="protein sequence ID" value="CAH1098829.1"/>
    <property type="molecule type" value="Genomic_DNA"/>
</dbReference>
<accession>A0A9P0CGN1</accession>
<proteinExistence type="predicted"/>
<evidence type="ECO:0000313" key="4">
    <source>
        <dbReference type="Proteomes" id="UP001153636"/>
    </source>
</evidence>
<name>A0A9P0CGN1_9CUCU</name>
<sequence>MSRSHLPPLDKDDSYLGNSDDPYFVVGDSRGHESSSDGSDHSNENNSTDRILFYSPNNEVVFRHLCVNVTLEEINMFNDNENGFDWSCTSCRTIGNQIKDLKALILMLQEEVKSLKEDNKQLGNSNNSIVFEEVVQEINERNKRKRNIIIFGVPEQDQVLSTEDRSENDKTVVKSIIKYIDRSIDLKHLKPIRLGRFSYSRNRPMKITMEEETDVNSLIKQASSLKNGKYKHVSISFDRTKRQIDYYRQLKMELDEKNNKGTEKFRIRYVDGKKL</sequence>
<dbReference type="OrthoDB" id="6774591at2759"/>
<feature type="coiled-coil region" evidence="1">
    <location>
        <begin position="98"/>
        <end position="125"/>
    </location>
</feature>
<organism evidence="3 4">
    <name type="scientific">Psylliodes chrysocephalus</name>
    <dbReference type="NCBI Taxonomy" id="3402493"/>
    <lineage>
        <taxon>Eukaryota</taxon>
        <taxon>Metazoa</taxon>
        <taxon>Ecdysozoa</taxon>
        <taxon>Arthropoda</taxon>
        <taxon>Hexapoda</taxon>
        <taxon>Insecta</taxon>
        <taxon>Pterygota</taxon>
        <taxon>Neoptera</taxon>
        <taxon>Endopterygota</taxon>
        <taxon>Coleoptera</taxon>
        <taxon>Polyphaga</taxon>
        <taxon>Cucujiformia</taxon>
        <taxon>Chrysomeloidea</taxon>
        <taxon>Chrysomelidae</taxon>
        <taxon>Galerucinae</taxon>
        <taxon>Alticini</taxon>
        <taxon>Psylliodes</taxon>
    </lineage>
</organism>
<dbReference type="AlphaFoldDB" id="A0A9P0CGN1"/>
<protein>
    <submittedName>
        <fullName evidence="3">Uncharacterized protein</fullName>
    </submittedName>
</protein>
<feature type="region of interest" description="Disordered" evidence="2">
    <location>
        <begin position="1"/>
        <end position="50"/>
    </location>
</feature>
<gene>
    <name evidence="3" type="ORF">PSYICH_LOCUS827</name>
</gene>
<evidence type="ECO:0000256" key="1">
    <source>
        <dbReference type="SAM" id="Coils"/>
    </source>
</evidence>
<keyword evidence="1" id="KW-0175">Coiled coil</keyword>
<evidence type="ECO:0000313" key="3">
    <source>
        <dbReference type="EMBL" id="CAH1098829.1"/>
    </source>
</evidence>
<dbReference type="PANTHER" id="PTHR37445">
    <property type="entry name" value="PROTEIN CBG24663"/>
    <property type="match status" value="1"/>
</dbReference>
<reference evidence="3" key="1">
    <citation type="submission" date="2022-01" db="EMBL/GenBank/DDBJ databases">
        <authorList>
            <person name="King R."/>
        </authorList>
    </citation>
    <scope>NUCLEOTIDE SEQUENCE</scope>
</reference>
<dbReference type="PANTHER" id="PTHR37445:SF3">
    <property type="entry name" value="ZINC FINGER PHD-TYPE DOMAIN-CONTAINING PROTEIN"/>
    <property type="match status" value="1"/>
</dbReference>